<evidence type="ECO:0000313" key="2">
    <source>
        <dbReference type="Proteomes" id="UP000054618"/>
    </source>
</evidence>
<reference evidence="1 2" key="1">
    <citation type="submission" date="2015-11" db="EMBL/GenBank/DDBJ databases">
        <title>Genomic analysis of 38 Legionella species identifies large and diverse effector repertoires.</title>
        <authorList>
            <person name="Burstein D."/>
            <person name="Amaro F."/>
            <person name="Zusman T."/>
            <person name="Lifshitz Z."/>
            <person name="Cohen O."/>
            <person name="Gilbert J.A."/>
            <person name="Pupko T."/>
            <person name="Shuman H.A."/>
            <person name="Segal G."/>
        </authorList>
    </citation>
    <scope>NUCLEOTIDE SEQUENCE [LARGE SCALE GENOMIC DNA]</scope>
    <source>
        <strain evidence="1 2">CDC#1442-AUS-E</strain>
    </source>
</reference>
<keyword evidence="2" id="KW-1185">Reference proteome</keyword>
<sequence length="62" mass="6953">MRASDLIEEILLESLNDYMKKNKLVISKVEAGALANQSEFSNGLTITMDDGKMVEILIYESE</sequence>
<protein>
    <submittedName>
        <fullName evidence="1">Uncharacterized protein</fullName>
    </submittedName>
</protein>
<proteinExistence type="predicted"/>
<evidence type="ECO:0000313" key="1">
    <source>
        <dbReference type="EMBL" id="KTD48077.1"/>
    </source>
</evidence>
<dbReference type="Proteomes" id="UP000054618">
    <property type="component" value="Unassembled WGS sequence"/>
</dbReference>
<dbReference type="PATRIC" id="fig|45073.5.peg.2234"/>
<gene>
    <name evidence="1" type="ORF">Lqui_2119</name>
</gene>
<dbReference type="AlphaFoldDB" id="A0A0W0XT99"/>
<dbReference type="RefSeq" id="WP_058508215.1">
    <property type="nucleotide sequence ID" value="NZ_CAAAIK010000043.1"/>
</dbReference>
<dbReference type="EMBL" id="LNYS01000016">
    <property type="protein sequence ID" value="KTD48077.1"/>
    <property type="molecule type" value="Genomic_DNA"/>
</dbReference>
<dbReference type="STRING" id="45073.Lqui_2119"/>
<accession>A0A0W0XT99</accession>
<name>A0A0W0XT99_9GAMM</name>
<organism evidence="1 2">
    <name type="scientific">Legionella quinlivanii</name>
    <dbReference type="NCBI Taxonomy" id="45073"/>
    <lineage>
        <taxon>Bacteria</taxon>
        <taxon>Pseudomonadati</taxon>
        <taxon>Pseudomonadota</taxon>
        <taxon>Gammaproteobacteria</taxon>
        <taxon>Legionellales</taxon>
        <taxon>Legionellaceae</taxon>
        <taxon>Legionella</taxon>
    </lineage>
</organism>
<comment type="caution">
    <text evidence="1">The sequence shown here is derived from an EMBL/GenBank/DDBJ whole genome shotgun (WGS) entry which is preliminary data.</text>
</comment>